<dbReference type="EMBL" id="DXHQ01000104">
    <property type="protein sequence ID" value="HIW09524.1"/>
    <property type="molecule type" value="Genomic_DNA"/>
</dbReference>
<keyword evidence="1" id="KW-0472">Membrane</keyword>
<name>A0A9D1QBF4_9FIRM</name>
<feature type="transmembrane region" description="Helical" evidence="1">
    <location>
        <begin position="196"/>
        <end position="219"/>
    </location>
</feature>
<keyword evidence="1" id="KW-0812">Transmembrane</keyword>
<comment type="caution">
    <text evidence="2">The sequence shown here is derived from an EMBL/GenBank/DDBJ whole genome shotgun (WGS) entry which is preliminary data.</text>
</comment>
<evidence type="ECO:0000313" key="3">
    <source>
        <dbReference type="Proteomes" id="UP000823933"/>
    </source>
</evidence>
<proteinExistence type="predicted"/>
<keyword evidence="1" id="KW-1133">Transmembrane helix</keyword>
<feature type="transmembrane region" description="Helical" evidence="1">
    <location>
        <begin position="20"/>
        <end position="38"/>
    </location>
</feature>
<reference evidence="2" key="2">
    <citation type="submission" date="2021-04" db="EMBL/GenBank/DDBJ databases">
        <authorList>
            <person name="Gilroy R."/>
        </authorList>
    </citation>
    <scope>NUCLEOTIDE SEQUENCE</scope>
    <source>
        <strain evidence="2">ChiHcolR34-3080</strain>
    </source>
</reference>
<evidence type="ECO:0000313" key="2">
    <source>
        <dbReference type="EMBL" id="HIW09524.1"/>
    </source>
</evidence>
<feature type="transmembrane region" description="Helical" evidence="1">
    <location>
        <begin position="44"/>
        <end position="61"/>
    </location>
</feature>
<organism evidence="2 3">
    <name type="scientific">Candidatus Faecalibacterium intestinigallinarum</name>
    <dbReference type="NCBI Taxonomy" id="2838581"/>
    <lineage>
        <taxon>Bacteria</taxon>
        <taxon>Bacillati</taxon>
        <taxon>Bacillota</taxon>
        <taxon>Clostridia</taxon>
        <taxon>Eubacteriales</taxon>
        <taxon>Oscillospiraceae</taxon>
        <taxon>Faecalibacterium</taxon>
    </lineage>
</organism>
<dbReference type="Proteomes" id="UP000823933">
    <property type="component" value="Unassembled WGS sequence"/>
</dbReference>
<dbReference type="Pfam" id="PF05857">
    <property type="entry name" value="TraX"/>
    <property type="match status" value="1"/>
</dbReference>
<sequence>MNTQEQTGLRRGLSRDAIKYIAMFTMLLNHIANIFLAPGLLQEALIDIGYFTAPVMCWFLVEGYGYTRSKKRYALRLAVFAALSELPFCLAFTWDGVLSYYGMNMIFTLLICFLILLAEEKMRPGLPRRLVQAALTLLTAVLPSDWPLLAPVYTLLFAWARGSRRRTKWAFFWSGAALWAMLWLGSVGWLPVWRGLLYACGGTAGMVLAAVAILYCYNGRRAEHGQRFSKWFFYWFYPVHLLVLGLIRVALQP</sequence>
<dbReference type="InterPro" id="IPR008875">
    <property type="entry name" value="TraX"/>
</dbReference>
<feature type="transmembrane region" description="Helical" evidence="1">
    <location>
        <begin position="73"/>
        <end position="94"/>
    </location>
</feature>
<feature type="transmembrane region" description="Helical" evidence="1">
    <location>
        <begin position="231"/>
        <end position="251"/>
    </location>
</feature>
<evidence type="ECO:0000256" key="1">
    <source>
        <dbReference type="SAM" id="Phobius"/>
    </source>
</evidence>
<gene>
    <name evidence="2" type="ORF">H9890_09025</name>
</gene>
<feature type="transmembrane region" description="Helical" evidence="1">
    <location>
        <begin position="169"/>
        <end position="190"/>
    </location>
</feature>
<feature type="transmembrane region" description="Helical" evidence="1">
    <location>
        <begin position="100"/>
        <end position="118"/>
    </location>
</feature>
<protein>
    <submittedName>
        <fullName evidence="2">Conjugal transfer protein TraX</fullName>
    </submittedName>
</protein>
<accession>A0A9D1QBF4</accession>
<reference evidence="2" key="1">
    <citation type="journal article" date="2021" name="PeerJ">
        <title>Extensive microbial diversity within the chicken gut microbiome revealed by metagenomics and culture.</title>
        <authorList>
            <person name="Gilroy R."/>
            <person name="Ravi A."/>
            <person name="Getino M."/>
            <person name="Pursley I."/>
            <person name="Horton D.L."/>
            <person name="Alikhan N.F."/>
            <person name="Baker D."/>
            <person name="Gharbi K."/>
            <person name="Hall N."/>
            <person name="Watson M."/>
            <person name="Adriaenssens E.M."/>
            <person name="Foster-Nyarko E."/>
            <person name="Jarju S."/>
            <person name="Secka A."/>
            <person name="Antonio M."/>
            <person name="Oren A."/>
            <person name="Chaudhuri R.R."/>
            <person name="La Ragione R."/>
            <person name="Hildebrand F."/>
            <person name="Pallen M.J."/>
        </authorList>
    </citation>
    <scope>NUCLEOTIDE SEQUENCE</scope>
    <source>
        <strain evidence="2">ChiHcolR34-3080</strain>
    </source>
</reference>
<dbReference type="AlphaFoldDB" id="A0A9D1QBF4"/>